<dbReference type="PANTHER" id="PTHR46124">
    <property type="entry name" value="D-AMINOACYL-TRNA DEACYLASE"/>
    <property type="match status" value="1"/>
</dbReference>
<evidence type="ECO:0000256" key="4">
    <source>
        <dbReference type="PIRSR" id="PIRSR005902-1"/>
    </source>
</evidence>
<feature type="binding site" evidence="4">
    <location>
        <position position="163"/>
    </location>
    <ligand>
        <name>a divalent metal cation</name>
        <dbReference type="ChEBI" id="CHEBI:60240"/>
        <label>2</label>
    </ligand>
</feature>
<keyword evidence="2 4" id="KW-0479">Metal-binding</keyword>
<feature type="binding site" evidence="4">
    <location>
        <position position="95"/>
    </location>
    <ligand>
        <name>a divalent metal cation</name>
        <dbReference type="ChEBI" id="CHEBI:60240"/>
        <label>1</label>
    </ligand>
</feature>
<dbReference type="CDD" id="cd01310">
    <property type="entry name" value="TatD_DNAse"/>
    <property type="match status" value="1"/>
</dbReference>
<dbReference type="SUPFAM" id="SSF51556">
    <property type="entry name" value="Metallo-dependent hydrolases"/>
    <property type="match status" value="1"/>
</dbReference>
<dbReference type="EMBL" id="CP001998">
    <property type="protein sequence ID" value="ADE54835.1"/>
    <property type="molecule type" value="Genomic_DNA"/>
</dbReference>
<dbReference type="STRING" id="583355.Caka_1816"/>
<feature type="binding site" evidence="4">
    <location>
        <position position="138"/>
    </location>
    <ligand>
        <name>a divalent metal cation</name>
        <dbReference type="ChEBI" id="CHEBI:60240"/>
        <label>2</label>
    </ligand>
</feature>
<dbReference type="InterPro" id="IPR001130">
    <property type="entry name" value="TatD-like"/>
</dbReference>
<gene>
    <name evidence="5" type="ordered locus">Caka_1816</name>
</gene>
<evidence type="ECO:0000313" key="5">
    <source>
        <dbReference type="EMBL" id="ADE54835.1"/>
    </source>
</evidence>
<dbReference type="GO" id="GO:0016788">
    <property type="term" value="F:hydrolase activity, acting on ester bonds"/>
    <property type="evidence" value="ECO:0007669"/>
    <property type="project" value="InterPro"/>
</dbReference>
<comment type="similarity">
    <text evidence="1">Belongs to the metallo-dependent hydrolases superfamily. TatD-type hydrolase family.</text>
</comment>
<evidence type="ECO:0000256" key="3">
    <source>
        <dbReference type="ARBA" id="ARBA00022801"/>
    </source>
</evidence>
<dbReference type="PIRSF" id="PIRSF005902">
    <property type="entry name" value="DNase_TatD"/>
    <property type="match status" value="1"/>
</dbReference>
<evidence type="ECO:0000313" key="6">
    <source>
        <dbReference type="Proteomes" id="UP000000925"/>
    </source>
</evidence>
<accession>D5EK86</accession>
<evidence type="ECO:0000256" key="2">
    <source>
        <dbReference type="ARBA" id="ARBA00022723"/>
    </source>
</evidence>
<dbReference type="GO" id="GO:0004536">
    <property type="term" value="F:DNA nuclease activity"/>
    <property type="evidence" value="ECO:0007669"/>
    <property type="project" value="InterPro"/>
</dbReference>
<proteinExistence type="inferred from homology"/>
<reference evidence="5 6" key="1">
    <citation type="journal article" date="2010" name="Stand. Genomic Sci.">
        <title>Complete genome sequence of Coraliomargarita akajimensis type strain (04OKA010-24).</title>
        <authorList>
            <person name="Mavromatis K."/>
            <person name="Abt B."/>
            <person name="Brambilla E."/>
            <person name="Lapidus A."/>
            <person name="Copeland A."/>
            <person name="Deshpande S."/>
            <person name="Nolan M."/>
            <person name="Lucas S."/>
            <person name="Tice H."/>
            <person name="Cheng J.F."/>
            <person name="Han C."/>
            <person name="Detter J.C."/>
            <person name="Woyke T."/>
            <person name="Goodwin L."/>
            <person name="Pitluck S."/>
            <person name="Held B."/>
            <person name="Brettin T."/>
            <person name="Tapia R."/>
            <person name="Ivanova N."/>
            <person name="Mikhailova N."/>
            <person name="Pati A."/>
            <person name="Liolios K."/>
            <person name="Chen A."/>
            <person name="Palaniappan K."/>
            <person name="Land M."/>
            <person name="Hauser L."/>
            <person name="Chang Y.J."/>
            <person name="Jeffries C.D."/>
            <person name="Rohde M."/>
            <person name="Goker M."/>
            <person name="Bristow J."/>
            <person name="Eisen J.A."/>
            <person name="Markowitz V."/>
            <person name="Hugenholtz P."/>
            <person name="Klenk H.P."/>
            <person name="Kyrpides N.C."/>
        </authorList>
    </citation>
    <scope>NUCLEOTIDE SEQUENCE [LARGE SCALE GENOMIC DNA]</scope>
    <source>
        <strain evidence="6">DSM 45221 / IAM 15411 / JCM 23193 / KCTC 12865</strain>
    </source>
</reference>
<feature type="binding site" evidence="4">
    <location>
        <position position="9"/>
    </location>
    <ligand>
        <name>a divalent metal cation</name>
        <dbReference type="ChEBI" id="CHEBI:60240"/>
        <label>1</label>
    </ligand>
</feature>
<dbReference type="OrthoDB" id="9810005at2"/>
<dbReference type="FunFam" id="3.20.20.140:FF:000005">
    <property type="entry name" value="TatD family hydrolase"/>
    <property type="match status" value="1"/>
</dbReference>
<protein>
    <submittedName>
        <fullName evidence="5">Hydrolase, TatD family</fullName>
    </submittedName>
</protein>
<dbReference type="Proteomes" id="UP000000925">
    <property type="component" value="Chromosome"/>
</dbReference>
<dbReference type="GO" id="GO:0005829">
    <property type="term" value="C:cytosol"/>
    <property type="evidence" value="ECO:0007669"/>
    <property type="project" value="TreeGrafter"/>
</dbReference>
<dbReference type="PROSITE" id="PS01090">
    <property type="entry name" value="TATD_2"/>
    <property type="match status" value="1"/>
</dbReference>
<dbReference type="HOGENOM" id="CLU_031506_4_0_0"/>
<dbReference type="eggNOG" id="COG0084">
    <property type="taxonomic scope" value="Bacteria"/>
</dbReference>
<dbReference type="GO" id="GO:0046872">
    <property type="term" value="F:metal ion binding"/>
    <property type="evidence" value="ECO:0007669"/>
    <property type="project" value="UniProtKB-KW"/>
</dbReference>
<keyword evidence="3 5" id="KW-0378">Hydrolase</keyword>
<name>D5EK86_CORAD</name>
<dbReference type="InterPro" id="IPR015991">
    <property type="entry name" value="TatD/YcfH-like"/>
</dbReference>
<dbReference type="PANTHER" id="PTHR46124:SF4">
    <property type="entry name" value="HYDROLASE TATD"/>
    <property type="match status" value="1"/>
</dbReference>
<dbReference type="Gene3D" id="3.20.20.140">
    <property type="entry name" value="Metal-dependent hydrolases"/>
    <property type="match status" value="1"/>
</dbReference>
<feature type="binding site" evidence="4">
    <location>
        <position position="213"/>
    </location>
    <ligand>
        <name>a divalent metal cation</name>
        <dbReference type="ChEBI" id="CHEBI:60240"/>
        <label>1</label>
    </ligand>
</feature>
<dbReference type="InterPro" id="IPR018228">
    <property type="entry name" value="DNase_TatD-rel_CS"/>
</dbReference>
<dbReference type="AlphaFoldDB" id="D5EK86"/>
<dbReference type="RefSeq" id="WP_013043557.1">
    <property type="nucleotide sequence ID" value="NC_014008.1"/>
</dbReference>
<dbReference type="KEGG" id="caa:Caka_1816"/>
<dbReference type="Pfam" id="PF01026">
    <property type="entry name" value="TatD_DNase"/>
    <property type="match status" value="1"/>
</dbReference>
<dbReference type="NCBIfam" id="TIGR00010">
    <property type="entry name" value="YchF/TatD family DNA exonuclease"/>
    <property type="match status" value="1"/>
</dbReference>
<evidence type="ECO:0000256" key="1">
    <source>
        <dbReference type="ARBA" id="ARBA00009275"/>
    </source>
</evidence>
<dbReference type="InterPro" id="IPR032466">
    <property type="entry name" value="Metal_Hydrolase"/>
</dbReference>
<feature type="binding site" evidence="4">
    <location>
        <position position="7"/>
    </location>
    <ligand>
        <name>a divalent metal cation</name>
        <dbReference type="ChEBI" id="CHEBI:60240"/>
        <label>1</label>
    </ligand>
</feature>
<keyword evidence="6" id="KW-1185">Reference proteome</keyword>
<organism evidence="5 6">
    <name type="scientific">Coraliomargarita akajimensis (strain DSM 45221 / IAM 15411 / JCM 23193 / KCTC 12865 / 04OKA010-24)</name>
    <dbReference type="NCBI Taxonomy" id="583355"/>
    <lineage>
        <taxon>Bacteria</taxon>
        <taxon>Pseudomonadati</taxon>
        <taxon>Verrucomicrobiota</taxon>
        <taxon>Opitutia</taxon>
        <taxon>Puniceicoccales</taxon>
        <taxon>Coraliomargaritaceae</taxon>
        <taxon>Coraliomargarita</taxon>
    </lineage>
</organism>
<sequence length="265" mass="29939">MNLIDSHCHLLGFQQKGELHAMMQRSREADVCRFITVGTGLKDWVPYRELSMQHPGLIDYTVGLHPCYVDENWNDAVAQISTFFMPPHAPVALGEIGLDYHHLPKDPVAAGELMLHQEAAFRQQLSLADELDVPIIIHSRNAFDDTFRMIDESGVDWQKVVFHCYSYGPAEMARLLERGGRGSFTGIITYKNAPEVRDALRLQGIERLMLETDCPYLTPEPHRGKPNEPAYLAHIAQRAAEALSIPVDELTERSTRNTIAFFGLE</sequence>